<sequence length="491" mass="56592">MMKRNKIIALACLFLLGVSGTMKAQKNEPKTYIPWANGKLVVDESGRYLKQANGAPFFWLGDTGWLMPARLDRDEVEYYLEQCSKKGFNMVQIMLMHTIPEINTYGQWALPDGFNFKNIDKKGVYGYWDHIDYIVRTAEKKGIYIGMVCLWGTPVQKGLVTEKDAQVYGKFLADRYKNNPNIVWFIGGDIRGDVKPTVWNALANTIKANDENHLMTFHPRGRTTSAIWFNDAKWLDFNMFQSGHRRYGQRLGDGDYTIQENTEEDNWRYVEKSFAMKPLKPTIDGEPVYEEIPQGLHDTTQPLWNANDIRRYAYWSVFAGSFGHTYGHNSIMQMLKNGVGGAYGATKPWYDALKDPGMNQMKYLKNLMLTFPYFDRVPDQTIVAGTNGERYERVIATRGNDYLLAYNYTNRPVQIDLTKISGAKKKVWWFNPSNGELQYAGEFDNKVTEFIEDSGYRAGNDRVLIAVDSSKDYIKQDWTSLPDAQQKWNKK</sequence>
<proteinExistence type="predicted"/>
<dbReference type="InterPro" id="IPR017853">
    <property type="entry name" value="GH"/>
</dbReference>
<dbReference type="InterPro" id="IPR025277">
    <property type="entry name" value="Apiosidase-like_cat_dom"/>
</dbReference>
<evidence type="ECO:0000259" key="3">
    <source>
        <dbReference type="Pfam" id="PF13204"/>
    </source>
</evidence>
<name>A0A1M4XD92_9BACE</name>
<dbReference type="Proteomes" id="UP000184509">
    <property type="component" value="Unassembled WGS sequence"/>
</dbReference>
<evidence type="ECO:0000313" key="5">
    <source>
        <dbReference type="Proteomes" id="UP000184509"/>
    </source>
</evidence>
<dbReference type="PANTHER" id="PTHR37836:SF3">
    <property type="entry name" value="ENDOGLUCANASE"/>
    <property type="match status" value="1"/>
</dbReference>
<reference evidence="4 5" key="1">
    <citation type="submission" date="2016-11" db="EMBL/GenBank/DDBJ databases">
        <authorList>
            <person name="Jaros S."/>
            <person name="Januszkiewicz K."/>
            <person name="Wedrychowicz H."/>
        </authorList>
    </citation>
    <scope>NUCLEOTIDE SEQUENCE [LARGE SCALE GENOMIC DNA]</scope>
    <source>
        <strain evidence="4 5">DSM 26991</strain>
    </source>
</reference>
<dbReference type="Pfam" id="PF12904">
    <property type="entry name" value="Collagen_bind_2"/>
    <property type="match status" value="1"/>
</dbReference>
<feature type="chain" id="PRO_5009908275" evidence="1">
    <location>
        <begin position="25"/>
        <end position="491"/>
    </location>
</feature>
<protein>
    <submittedName>
        <fullName evidence="4">Putative collagen-binding domain of a collagenase</fullName>
    </submittedName>
</protein>
<organism evidence="4 5">
    <name type="scientific">Bacteroides luti</name>
    <dbReference type="NCBI Taxonomy" id="1297750"/>
    <lineage>
        <taxon>Bacteria</taxon>
        <taxon>Pseudomonadati</taxon>
        <taxon>Bacteroidota</taxon>
        <taxon>Bacteroidia</taxon>
        <taxon>Bacteroidales</taxon>
        <taxon>Bacteroidaceae</taxon>
        <taxon>Bacteroides</taxon>
    </lineage>
</organism>
<keyword evidence="1" id="KW-0732">Signal</keyword>
<dbReference type="SUPFAM" id="SSF51445">
    <property type="entry name" value="(Trans)glycosidases"/>
    <property type="match status" value="1"/>
</dbReference>
<evidence type="ECO:0000313" key="4">
    <source>
        <dbReference type="EMBL" id="SHE91380.1"/>
    </source>
</evidence>
<dbReference type="InterPro" id="IPR024749">
    <property type="entry name" value="Collagen-bd_put"/>
</dbReference>
<keyword evidence="5" id="KW-1185">Reference proteome</keyword>
<dbReference type="PANTHER" id="PTHR37836">
    <property type="entry name" value="LMO1036 PROTEIN"/>
    <property type="match status" value="1"/>
</dbReference>
<dbReference type="Pfam" id="PF13204">
    <property type="entry name" value="Apiosidase"/>
    <property type="match status" value="1"/>
</dbReference>
<dbReference type="EMBL" id="FQTV01000004">
    <property type="protein sequence ID" value="SHE91380.1"/>
    <property type="molecule type" value="Genomic_DNA"/>
</dbReference>
<feature type="domain" description="Apiosidase-like catalytic" evidence="3">
    <location>
        <begin position="44"/>
        <end position="374"/>
    </location>
</feature>
<evidence type="ECO:0000256" key="1">
    <source>
        <dbReference type="SAM" id="SignalP"/>
    </source>
</evidence>
<feature type="domain" description="Putative collagen-binding" evidence="2">
    <location>
        <begin position="377"/>
        <end position="465"/>
    </location>
</feature>
<feature type="signal peptide" evidence="1">
    <location>
        <begin position="1"/>
        <end position="24"/>
    </location>
</feature>
<dbReference type="STRING" id="1297750.SAMN05444405_1044"/>
<accession>A0A1M4XD92</accession>
<dbReference type="Gene3D" id="3.20.20.80">
    <property type="entry name" value="Glycosidases"/>
    <property type="match status" value="1"/>
</dbReference>
<dbReference type="AlphaFoldDB" id="A0A1M4XD92"/>
<evidence type="ECO:0000259" key="2">
    <source>
        <dbReference type="Pfam" id="PF12904"/>
    </source>
</evidence>
<gene>
    <name evidence="4" type="ORF">SAMN05444405_1044</name>
</gene>